<dbReference type="OrthoDB" id="1551186at2"/>
<keyword evidence="1" id="KW-0812">Transmembrane</keyword>
<dbReference type="Pfam" id="PF19851">
    <property type="entry name" value="DUF6326"/>
    <property type="match status" value="1"/>
</dbReference>
<evidence type="ECO:0000313" key="2">
    <source>
        <dbReference type="EMBL" id="AFD07670.1"/>
    </source>
</evidence>
<keyword evidence="1" id="KW-0472">Membrane</keyword>
<protein>
    <submittedName>
        <fullName evidence="2">Uncharacterized protein</fullName>
    </submittedName>
</protein>
<accession>H8KUX0</accession>
<dbReference type="eggNOG" id="ENOG50313GU">
    <property type="taxonomic scope" value="Bacteria"/>
</dbReference>
<feature type="transmembrane region" description="Helical" evidence="1">
    <location>
        <begin position="20"/>
        <end position="39"/>
    </location>
</feature>
<organism evidence="2 3">
    <name type="scientific">Solitalea canadensis (strain ATCC 29591 / DSM 3403 / JCM 21819 / LMG 8368 / NBRC 15130 / NCIMB 12057 / USAM 9D)</name>
    <name type="common">Flexibacter canadensis</name>
    <dbReference type="NCBI Taxonomy" id="929556"/>
    <lineage>
        <taxon>Bacteria</taxon>
        <taxon>Pseudomonadati</taxon>
        <taxon>Bacteroidota</taxon>
        <taxon>Sphingobacteriia</taxon>
        <taxon>Sphingobacteriales</taxon>
        <taxon>Sphingobacteriaceae</taxon>
        <taxon>Solitalea</taxon>
    </lineage>
</organism>
<dbReference type="KEGG" id="scn:Solca_2636"/>
<name>H8KUX0_SOLCM</name>
<dbReference type="HOGENOM" id="CLU_2234807_0_0_10"/>
<dbReference type="EMBL" id="CP003349">
    <property type="protein sequence ID" value="AFD07670.1"/>
    <property type="molecule type" value="Genomic_DNA"/>
</dbReference>
<evidence type="ECO:0000256" key="1">
    <source>
        <dbReference type="SAM" id="Phobius"/>
    </source>
</evidence>
<keyword evidence="1" id="KW-1133">Transmembrane helix</keyword>
<feature type="transmembrane region" description="Helical" evidence="1">
    <location>
        <begin position="88"/>
        <end position="104"/>
    </location>
</feature>
<dbReference type="Proteomes" id="UP000007590">
    <property type="component" value="Chromosome"/>
</dbReference>
<dbReference type="RefSeq" id="WP_014680897.1">
    <property type="nucleotide sequence ID" value="NC_017770.1"/>
</dbReference>
<keyword evidence="3" id="KW-1185">Reference proteome</keyword>
<dbReference type="InterPro" id="IPR046289">
    <property type="entry name" value="DUF6326"/>
</dbReference>
<dbReference type="AlphaFoldDB" id="H8KUX0"/>
<proteinExistence type="predicted"/>
<reference evidence="2" key="1">
    <citation type="submission" date="2012-02" db="EMBL/GenBank/DDBJ databases">
        <title>The complete genome of Solitalea canadensis DSM 3403.</title>
        <authorList>
            <consortium name="US DOE Joint Genome Institute (JGI-PGF)"/>
            <person name="Lucas S."/>
            <person name="Copeland A."/>
            <person name="Lapidus A."/>
            <person name="Glavina del Rio T."/>
            <person name="Dalin E."/>
            <person name="Tice H."/>
            <person name="Bruce D."/>
            <person name="Goodwin L."/>
            <person name="Pitluck S."/>
            <person name="Peters L."/>
            <person name="Ovchinnikova G."/>
            <person name="Lu M."/>
            <person name="Kyrpides N."/>
            <person name="Mavromatis K."/>
            <person name="Ivanova N."/>
            <person name="Brettin T."/>
            <person name="Detter J.C."/>
            <person name="Han C."/>
            <person name="Larimer F."/>
            <person name="Land M."/>
            <person name="Hauser L."/>
            <person name="Markowitz V."/>
            <person name="Cheng J.-F."/>
            <person name="Hugenholtz P."/>
            <person name="Woyke T."/>
            <person name="Wu D."/>
            <person name="Spring S."/>
            <person name="Schroeder M."/>
            <person name="Kopitz M."/>
            <person name="Brambilla E."/>
            <person name="Klenk H.-P."/>
            <person name="Eisen J.A."/>
        </authorList>
    </citation>
    <scope>NUCLEOTIDE SEQUENCE</scope>
    <source>
        <strain evidence="2">DSM 3403</strain>
    </source>
</reference>
<feature type="transmembrane region" description="Helical" evidence="1">
    <location>
        <begin position="59"/>
        <end position="81"/>
    </location>
</feature>
<sequence>MKNPTILEDFKINVKFKLSALWVSVMFCYIYGDFFSLFVPGRIENLMNGNSGAGSTTPIKILMFAILMTLPSLMVFLSLALRPKINRWIIIIMGLFYTIVMILVG</sequence>
<gene>
    <name evidence="2" type="ordered locus">Solca_2636</name>
</gene>
<evidence type="ECO:0000313" key="3">
    <source>
        <dbReference type="Proteomes" id="UP000007590"/>
    </source>
</evidence>
<dbReference type="STRING" id="929556.Solca_2636"/>